<dbReference type="SMART" id="SM00740">
    <property type="entry name" value="PASTA"/>
    <property type="match status" value="3"/>
</dbReference>
<comment type="catalytic activity">
    <reaction evidence="8">
        <text>L-seryl-[protein] + ATP = O-phospho-L-seryl-[protein] + ADP + H(+)</text>
        <dbReference type="Rhea" id="RHEA:17989"/>
        <dbReference type="Rhea" id="RHEA-COMP:9863"/>
        <dbReference type="Rhea" id="RHEA-COMP:11604"/>
        <dbReference type="ChEBI" id="CHEBI:15378"/>
        <dbReference type="ChEBI" id="CHEBI:29999"/>
        <dbReference type="ChEBI" id="CHEBI:30616"/>
        <dbReference type="ChEBI" id="CHEBI:83421"/>
        <dbReference type="ChEBI" id="CHEBI:456216"/>
        <dbReference type="EC" id="2.7.11.1"/>
    </reaction>
</comment>
<evidence type="ECO:0000256" key="3">
    <source>
        <dbReference type="ARBA" id="ARBA00022679"/>
    </source>
</evidence>
<dbReference type="PANTHER" id="PTHR43289:SF34">
    <property type="entry name" value="SERINE_THREONINE-PROTEIN KINASE YBDM-RELATED"/>
    <property type="match status" value="1"/>
</dbReference>
<dbReference type="InterPro" id="IPR011009">
    <property type="entry name" value="Kinase-like_dom_sf"/>
</dbReference>
<dbReference type="SMART" id="SM00220">
    <property type="entry name" value="S_TKc"/>
    <property type="match status" value="1"/>
</dbReference>
<evidence type="ECO:0000256" key="7">
    <source>
        <dbReference type="ARBA" id="ARBA00047899"/>
    </source>
</evidence>
<dbReference type="Pfam" id="PF03793">
    <property type="entry name" value="PASTA"/>
    <property type="match status" value="2"/>
</dbReference>
<dbReference type="InterPro" id="IPR005543">
    <property type="entry name" value="PASTA_dom"/>
</dbReference>
<keyword evidence="2" id="KW-0723">Serine/threonine-protein kinase</keyword>
<feature type="binding site" evidence="9">
    <location>
        <position position="41"/>
    </location>
    <ligand>
        <name>ATP</name>
        <dbReference type="ChEBI" id="CHEBI:30616"/>
    </ligand>
</feature>
<evidence type="ECO:0000256" key="9">
    <source>
        <dbReference type="PROSITE-ProRule" id="PRU10141"/>
    </source>
</evidence>
<keyword evidence="10" id="KW-0472">Membrane</keyword>
<dbReference type="PROSITE" id="PS51178">
    <property type="entry name" value="PASTA"/>
    <property type="match status" value="3"/>
</dbReference>
<protein>
    <recommendedName>
        <fullName evidence="1">non-specific serine/threonine protein kinase</fullName>
        <ecNumber evidence="1">2.7.11.1</ecNumber>
    </recommendedName>
</protein>
<feature type="domain" description="PASTA" evidence="12">
    <location>
        <begin position="515"/>
        <end position="579"/>
    </location>
</feature>
<accession>A0A173LYI7</accession>
<dbReference type="RefSeq" id="WP_096382875.1">
    <property type="nucleotide sequence ID" value="NZ_AP017457.1"/>
</dbReference>
<dbReference type="AlphaFoldDB" id="A0A173LYI7"/>
<keyword evidence="4 9" id="KW-0547">Nucleotide-binding</keyword>
<keyword evidence="10" id="KW-0812">Transmembrane</keyword>
<organism evidence="13 14">
    <name type="scientific">Aurantimicrobium minutum</name>
    <dbReference type="NCBI Taxonomy" id="708131"/>
    <lineage>
        <taxon>Bacteria</taxon>
        <taxon>Bacillati</taxon>
        <taxon>Actinomycetota</taxon>
        <taxon>Actinomycetes</taxon>
        <taxon>Micrococcales</taxon>
        <taxon>Microbacteriaceae</taxon>
        <taxon>Aurantimicrobium</taxon>
    </lineage>
</organism>
<evidence type="ECO:0000256" key="2">
    <source>
        <dbReference type="ARBA" id="ARBA00022527"/>
    </source>
</evidence>
<feature type="domain" description="PASTA" evidence="12">
    <location>
        <begin position="380"/>
        <end position="446"/>
    </location>
</feature>
<dbReference type="Gene3D" id="3.30.10.20">
    <property type="match status" value="3"/>
</dbReference>
<dbReference type="KEGG" id="amin:AUMI_113700"/>
<comment type="catalytic activity">
    <reaction evidence="7">
        <text>L-threonyl-[protein] + ATP = O-phospho-L-threonyl-[protein] + ADP + H(+)</text>
        <dbReference type="Rhea" id="RHEA:46608"/>
        <dbReference type="Rhea" id="RHEA-COMP:11060"/>
        <dbReference type="Rhea" id="RHEA-COMP:11605"/>
        <dbReference type="ChEBI" id="CHEBI:15378"/>
        <dbReference type="ChEBI" id="CHEBI:30013"/>
        <dbReference type="ChEBI" id="CHEBI:30616"/>
        <dbReference type="ChEBI" id="CHEBI:61977"/>
        <dbReference type="ChEBI" id="CHEBI:456216"/>
        <dbReference type="EC" id="2.7.11.1"/>
    </reaction>
</comment>
<dbReference type="PROSITE" id="PS00107">
    <property type="entry name" value="PROTEIN_KINASE_ATP"/>
    <property type="match status" value="1"/>
</dbReference>
<evidence type="ECO:0000259" key="12">
    <source>
        <dbReference type="PROSITE" id="PS51178"/>
    </source>
</evidence>
<evidence type="ECO:0000256" key="5">
    <source>
        <dbReference type="ARBA" id="ARBA00022777"/>
    </source>
</evidence>
<dbReference type="Proteomes" id="UP000243847">
    <property type="component" value="Chromosome sequence1"/>
</dbReference>
<evidence type="ECO:0000313" key="13">
    <source>
        <dbReference type="EMBL" id="BAU99912.1"/>
    </source>
</evidence>
<keyword evidence="10" id="KW-1133">Transmembrane helix</keyword>
<proteinExistence type="predicted"/>
<dbReference type="GeneID" id="80452561"/>
<evidence type="ECO:0000256" key="1">
    <source>
        <dbReference type="ARBA" id="ARBA00012513"/>
    </source>
</evidence>
<dbReference type="InterPro" id="IPR008271">
    <property type="entry name" value="Ser/Thr_kinase_AS"/>
</dbReference>
<feature type="domain" description="Protein kinase" evidence="11">
    <location>
        <begin position="12"/>
        <end position="279"/>
    </location>
</feature>
<dbReference type="CDD" id="cd06577">
    <property type="entry name" value="PASTA_pknB"/>
    <property type="match status" value="2"/>
</dbReference>
<dbReference type="PANTHER" id="PTHR43289">
    <property type="entry name" value="MITOGEN-ACTIVATED PROTEIN KINASE KINASE KINASE 20-RELATED"/>
    <property type="match status" value="1"/>
</dbReference>
<dbReference type="Pfam" id="PF00069">
    <property type="entry name" value="Pkinase"/>
    <property type="match status" value="1"/>
</dbReference>
<keyword evidence="6 9" id="KW-0067">ATP-binding</keyword>
<reference evidence="13 14" key="1">
    <citation type="journal article" date="2016" name="Genome Announc.">
        <title>Complete Genome Sequence of Aurantimicrobium minutum Type Strain KNCT, a Planktonic Ultramicrobacterium Isolated from River Water.</title>
        <authorList>
            <person name="Nakai R."/>
            <person name="Fujisawa T."/>
            <person name="Nakamura Y."/>
            <person name="Nishide H."/>
            <person name="Uchiyama I."/>
            <person name="Baba T."/>
            <person name="Toyoda A."/>
            <person name="Fujiyama A."/>
            <person name="Naganuma T."/>
            <person name="Niki H."/>
        </authorList>
    </citation>
    <scope>NUCLEOTIDE SEQUENCE [LARGE SCALE GENOMIC DNA]</scope>
    <source>
        <strain evidence="13 14">KNC</strain>
    </source>
</reference>
<feature type="domain" description="PASTA" evidence="12">
    <location>
        <begin position="447"/>
        <end position="514"/>
    </location>
</feature>
<dbReference type="EMBL" id="AP017457">
    <property type="protein sequence ID" value="BAU99912.1"/>
    <property type="molecule type" value="Genomic_DNA"/>
</dbReference>
<gene>
    <name evidence="13" type="ORF">AUMI_113700</name>
</gene>
<evidence type="ECO:0000256" key="8">
    <source>
        <dbReference type="ARBA" id="ARBA00048679"/>
    </source>
</evidence>
<dbReference type="Gene3D" id="3.30.200.20">
    <property type="entry name" value="Phosphorylase Kinase, domain 1"/>
    <property type="match status" value="1"/>
</dbReference>
<dbReference type="EC" id="2.7.11.1" evidence="1"/>
<dbReference type="GO" id="GO:0045717">
    <property type="term" value="P:negative regulation of fatty acid biosynthetic process"/>
    <property type="evidence" value="ECO:0007669"/>
    <property type="project" value="UniProtKB-ARBA"/>
</dbReference>
<dbReference type="FunFam" id="3.30.200.20:FF:000035">
    <property type="entry name" value="Serine/threonine protein kinase Stk1"/>
    <property type="match status" value="1"/>
</dbReference>
<evidence type="ECO:0000259" key="11">
    <source>
        <dbReference type="PROSITE" id="PS50011"/>
    </source>
</evidence>
<keyword evidence="3" id="KW-0808">Transferase</keyword>
<name>A0A173LYI7_9MICO</name>
<dbReference type="InterPro" id="IPR000719">
    <property type="entry name" value="Prot_kinase_dom"/>
</dbReference>
<dbReference type="PROSITE" id="PS00108">
    <property type="entry name" value="PROTEIN_KINASE_ST"/>
    <property type="match status" value="1"/>
</dbReference>
<dbReference type="GO" id="GO:0004674">
    <property type="term" value="F:protein serine/threonine kinase activity"/>
    <property type="evidence" value="ECO:0007669"/>
    <property type="project" value="UniProtKB-KW"/>
</dbReference>
<dbReference type="FunFam" id="1.10.510.10:FF:000021">
    <property type="entry name" value="Serine/threonine protein kinase"/>
    <property type="match status" value="1"/>
</dbReference>
<evidence type="ECO:0000256" key="4">
    <source>
        <dbReference type="ARBA" id="ARBA00022741"/>
    </source>
</evidence>
<dbReference type="Gene3D" id="1.10.510.10">
    <property type="entry name" value="Transferase(Phosphotransferase) domain 1"/>
    <property type="match status" value="1"/>
</dbReference>
<feature type="transmembrane region" description="Helical" evidence="10">
    <location>
        <begin position="349"/>
        <end position="371"/>
    </location>
</feature>
<keyword evidence="5 13" id="KW-0418">Kinase</keyword>
<dbReference type="InterPro" id="IPR017441">
    <property type="entry name" value="Protein_kinase_ATP_BS"/>
</dbReference>
<dbReference type="NCBIfam" id="NF033483">
    <property type="entry name" value="PknB_PASTA_kin"/>
    <property type="match status" value="1"/>
</dbReference>
<evidence type="ECO:0000313" key="14">
    <source>
        <dbReference type="Proteomes" id="UP000243847"/>
    </source>
</evidence>
<evidence type="ECO:0000256" key="6">
    <source>
        <dbReference type="ARBA" id="ARBA00022840"/>
    </source>
</evidence>
<dbReference type="GO" id="GO:0005524">
    <property type="term" value="F:ATP binding"/>
    <property type="evidence" value="ECO:0007669"/>
    <property type="project" value="UniProtKB-UniRule"/>
</dbReference>
<evidence type="ECO:0000256" key="10">
    <source>
        <dbReference type="SAM" id="Phobius"/>
    </source>
</evidence>
<dbReference type="CDD" id="cd14014">
    <property type="entry name" value="STKc_PknB_like"/>
    <property type="match status" value="1"/>
</dbReference>
<dbReference type="SUPFAM" id="SSF56112">
    <property type="entry name" value="Protein kinase-like (PK-like)"/>
    <property type="match status" value="1"/>
</dbReference>
<sequence>MSENKQVIAGRYELGKLVGSGGMAEVYIAQDAVLGRKVAIKVLNEDLANNKKFLSRFQQEARSASSLTHPNIVKVLDAGEESVTDADGTEHVRAYMVMEYVEGLELSKLVARGPLKVPEAVRVAGEILSAVEFAHSAGIVHCDIKPDNIMITRQGNVKVLDFGIARAAAAAFDDLAQTTSVLGTAAYFSPEQAQGKKVDARTDIYAIGVVLFEMLTGKVPFEGDTAVALAHQHIHAQPVAPSTFNTKVTPALDAVVLKALSKAPKDRYQSTQAFGTALQDAASGKVVVPEAKPEPIEELLGPISEPALEKTDTSSNELPAEFAFLFGDDPQTAPTLVQPEEFRPEPKRVVAIVGIVALVFGAIAGMGLWVATLKPVNLFPTSTVTVPELKGETYEAAEKELKDLGLYPTKVEESSGLVKTGKVIRTEPGKETVIEPGALVQVFVSTGKTKVAIPDVSGLPLEEAKTTITDAGFKVGLVTESTSPTVAAGAVIATNPVLGTMRFQGAKVDISVSNGKIDIPDVRGKSVAEASNLLGDLNLFPVVQADMGCTKAAEPTVRSQSVPPGLSNQGVPITLSYCAG</sequence>
<dbReference type="PROSITE" id="PS50011">
    <property type="entry name" value="PROTEIN_KINASE_DOM"/>
    <property type="match status" value="1"/>
</dbReference>